<evidence type="ECO:0000256" key="7">
    <source>
        <dbReference type="ARBA" id="ARBA00018285"/>
    </source>
</evidence>
<dbReference type="SUPFAM" id="SSF55620">
    <property type="entry name" value="Tetrahydrobiopterin biosynthesis enzymes-like"/>
    <property type="match status" value="1"/>
</dbReference>
<sequence length="143" mass="15679">MRALQSRCGLCTPDGQFYTDLTSHHMDIIFIDDLRASTLIGIYPRERAMPQTLEISLQIGTSTASAGASDDIGDTIDYALVVERLRAELGARHFNLLERLAEYVATLLLEDFGATWVRVSIAKLGMMHGVQRVGVVIERGAAA</sequence>
<dbReference type="GO" id="GO:0005737">
    <property type="term" value="C:cytoplasm"/>
    <property type="evidence" value="ECO:0007669"/>
    <property type="project" value="TreeGrafter"/>
</dbReference>
<dbReference type="Gene3D" id="3.30.1130.10">
    <property type="match status" value="1"/>
</dbReference>
<dbReference type="AlphaFoldDB" id="A0A084Y4G0"/>
<dbReference type="GO" id="GO:0004150">
    <property type="term" value="F:dihydroneopterin aldolase activity"/>
    <property type="evidence" value="ECO:0007669"/>
    <property type="project" value="UniProtKB-EC"/>
</dbReference>
<evidence type="ECO:0000256" key="3">
    <source>
        <dbReference type="ARBA" id="ARBA00005013"/>
    </source>
</evidence>
<organism evidence="16 17">
    <name type="scientific">Candidatus Accumulibacter vicinus</name>
    <dbReference type="NCBI Taxonomy" id="2954382"/>
    <lineage>
        <taxon>Bacteria</taxon>
        <taxon>Pseudomonadati</taxon>
        <taxon>Pseudomonadota</taxon>
        <taxon>Betaproteobacteria</taxon>
        <taxon>Candidatus Accumulibacter</taxon>
    </lineage>
</organism>
<dbReference type="GO" id="GO:0046656">
    <property type="term" value="P:folic acid biosynthetic process"/>
    <property type="evidence" value="ECO:0007669"/>
    <property type="project" value="UniProtKB-KW"/>
</dbReference>
<comment type="caution">
    <text evidence="16">The sequence shown here is derived from an EMBL/GenBank/DDBJ whole genome shotgun (WGS) entry which is preliminary data.</text>
</comment>
<comment type="catalytic activity">
    <reaction evidence="1">
        <text>7,8-dihydroneopterin = 7,8-dihydromonapterin</text>
        <dbReference type="Rhea" id="RHEA:45328"/>
        <dbReference type="ChEBI" id="CHEBI:17001"/>
        <dbReference type="ChEBI" id="CHEBI:71175"/>
        <dbReference type="EC" id="5.1.99.8"/>
    </reaction>
</comment>
<accession>A0A084Y4G0</accession>
<dbReference type="NCBIfam" id="TIGR00526">
    <property type="entry name" value="folB_dom"/>
    <property type="match status" value="1"/>
</dbReference>
<dbReference type="PANTHER" id="PTHR42844:SF1">
    <property type="entry name" value="DIHYDRONEOPTERIN ALDOLASE 1-RELATED"/>
    <property type="match status" value="1"/>
</dbReference>
<dbReference type="SMART" id="SM00905">
    <property type="entry name" value="FolB"/>
    <property type="match status" value="1"/>
</dbReference>
<evidence type="ECO:0000256" key="1">
    <source>
        <dbReference type="ARBA" id="ARBA00000693"/>
    </source>
</evidence>
<keyword evidence="9" id="KW-0413">Isomerase</keyword>
<evidence type="ECO:0000256" key="4">
    <source>
        <dbReference type="ARBA" id="ARBA00005708"/>
    </source>
</evidence>
<dbReference type="EMBL" id="JDSS02000011">
    <property type="protein sequence ID" value="KFB69604.1"/>
    <property type="molecule type" value="Genomic_DNA"/>
</dbReference>
<dbReference type="Proteomes" id="UP000019812">
    <property type="component" value="Unassembled WGS sequence"/>
</dbReference>
<dbReference type="FunFam" id="3.30.1130.10:FF:000002">
    <property type="entry name" value="7,8-dihydroneopterin aldolase"/>
    <property type="match status" value="1"/>
</dbReference>
<proteinExistence type="inferred from homology"/>
<evidence type="ECO:0000256" key="11">
    <source>
        <dbReference type="ARBA" id="ARBA00029947"/>
    </source>
</evidence>
<protein>
    <recommendedName>
        <fullName evidence="7">Dihydroneopterin aldolase</fullName>
        <ecNumber evidence="6">4.1.2.25</ecNumber>
        <ecNumber evidence="5">5.1.99.8</ecNumber>
    </recommendedName>
    <alternativeName>
        <fullName evidence="12">7,8-dihydroneopterin 2'-epimerase</fullName>
    </alternativeName>
    <alternativeName>
        <fullName evidence="14">7,8-dihydroneopterin aldolase</fullName>
    </alternativeName>
    <alternativeName>
        <fullName evidence="11">7,8-dihydroneopterin epimerase</fullName>
    </alternativeName>
    <alternativeName>
        <fullName evidence="13">Dihydroneopterin epimerase</fullName>
    </alternativeName>
</protein>
<evidence type="ECO:0000256" key="14">
    <source>
        <dbReference type="ARBA" id="ARBA00032903"/>
    </source>
</evidence>
<evidence type="ECO:0000313" key="17">
    <source>
        <dbReference type="Proteomes" id="UP000019812"/>
    </source>
</evidence>
<evidence type="ECO:0000256" key="8">
    <source>
        <dbReference type="ARBA" id="ARBA00022909"/>
    </source>
</evidence>
<evidence type="ECO:0000313" key="16">
    <source>
        <dbReference type="EMBL" id="KFB69604.1"/>
    </source>
</evidence>
<evidence type="ECO:0000259" key="15">
    <source>
        <dbReference type="SMART" id="SM00905"/>
    </source>
</evidence>
<dbReference type="InterPro" id="IPR043133">
    <property type="entry name" value="GTP-CH-I_C/QueF"/>
</dbReference>
<evidence type="ECO:0000256" key="10">
    <source>
        <dbReference type="ARBA" id="ARBA00023239"/>
    </source>
</evidence>
<reference evidence="16 17" key="1">
    <citation type="submission" date="2014-07" db="EMBL/GenBank/DDBJ databases">
        <title>Expanding our view of genomic diversity in Candidatus Accumulibacter clades.</title>
        <authorList>
            <person name="Skennerton C.T."/>
            <person name="Barr J.J."/>
            <person name="Slater F.R."/>
            <person name="Bond P.L."/>
            <person name="Tyson G.W."/>
        </authorList>
    </citation>
    <scope>NUCLEOTIDE SEQUENCE [LARGE SCALE GENOMIC DNA]</scope>
    <source>
        <strain evidence="17">SK-01</strain>
    </source>
</reference>
<name>A0A084Y4G0_9PROT</name>
<comment type="catalytic activity">
    <reaction evidence="2">
        <text>7,8-dihydroneopterin = 6-hydroxymethyl-7,8-dihydropterin + glycolaldehyde</text>
        <dbReference type="Rhea" id="RHEA:10540"/>
        <dbReference type="ChEBI" id="CHEBI:17001"/>
        <dbReference type="ChEBI" id="CHEBI:17071"/>
        <dbReference type="ChEBI" id="CHEBI:44841"/>
        <dbReference type="EC" id="4.1.2.25"/>
    </reaction>
</comment>
<evidence type="ECO:0000256" key="13">
    <source>
        <dbReference type="ARBA" id="ARBA00032109"/>
    </source>
</evidence>
<gene>
    <name evidence="16" type="primary">folB</name>
    <name evidence="16" type="ORF">CAPSK01_000663</name>
</gene>
<dbReference type="EC" id="5.1.99.8" evidence="5"/>
<evidence type="ECO:0000256" key="12">
    <source>
        <dbReference type="ARBA" id="ARBA00031101"/>
    </source>
</evidence>
<dbReference type="InterPro" id="IPR006157">
    <property type="entry name" value="FolB_dom"/>
</dbReference>
<comment type="similarity">
    <text evidence="4">Belongs to the DHNA family.</text>
</comment>
<dbReference type="InterPro" id="IPR006156">
    <property type="entry name" value="Dihydroneopterin_aldolase"/>
</dbReference>
<keyword evidence="10 16" id="KW-0456">Lyase</keyword>
<evidence type="ECO:0000256" key="2">
    <source>
        <dbReference type="ARBA" id="ARBA00001353"/>
    </source>
</evidence>
<dbReference type="Pfam" id="PF02152">
    <property type="entry name" value="FolB"/>
    <property type="match status" value="1"/>
</dbReference>
<keyword evidence="8" id="KW-0289">Folate biosynthesis</keyword>
<dbReference type="STRING" id="1457154.CAPSK01_000663"/>
<evidence type="ECO:0000256" key="5">
    <source>
        <dbReference type="ARBA" id="ARBA00012234"/>
    </source>
</evidence>
<evidence type="ECO:0000256" key="6">
    <source>
        <dbReference type="ARBA" id="ARBA00013043"/>
    </source>
</evidence>
<dbReference type="PANTHER" id="PTHR42844">
    <property type="entry name" value="DIHYDRONEOPTERIN ALDOLASE 1-RELATED"/>
    <property type="match status" value="1"/>
</dbReference>
<feature type="domain" description="Dihydroneopterin aldolase/epimerase" evidence="15">
    <location>
        <begin position="29"/>
        <end position="139"/>
    </location>
</feature>
<dbReference type="GO" id="GO:0016853">
    <property type="term" value="F:isomerase activity"/>
    <property type="evidence" value="ECO:0007669"/>
    <property type="project" value="UniProtKB-KW"/>
</dbReference>
<evidence type="ECO:0000256" key="9">
    <source>
        <dbReference type="ARBA" id="ARBA00023235"/>
    </source>
</evidence>
<dbReference type="EC" id="4.1.2.25" evidence="6"/>
<comment type="pathway">
    <text evidence="3">Cofactor biosynthesis; tetrahydrofolate biosynthesis; 2-amino-4-hydroxy-6-hydroxymethyl-7,8-dihydropteridine diphosphate from 7,8-dihydroneopterin triphosphate: step 3/4.</text>
</comment>